<protein>
    <submittedName>
        <fullName evidence="2">Bleomycin resistance protein</fullName>
    </submittedName>
</protein>
<reference evidence="2 3" key="2">
    <citation type="journal article" date="2020" name="Microbiol. Resour. Announc.">
        <title>Antarctic desert soil bacteria exhibit high novel natural product potential, evaluated through long-read genome sequencing and comparative genomics.</title>
        <authorList>
            <person name="Benaud N."/>
            <person name="Edwards R.J."/>
            <person name="Amos T.G."/>
            <person name="D'Agostino P.M."/>
            <person name="Gutierrez-Chavez C."/>
            <person name="Montgomery K."/>
            <person name="Nicetic I."/>
            <person name="Ferrari B.C."/>
        </authorList>
    </citation>
    <scope>NUCLEOTIDE SEQUENCE [LARGE SCALE GENOMIC DNA]</scope>
    <source>
        <strain evidence="2 3">SPB151</strain>
    </source>
</reference>
<dbReference type="InterPro" id="IPR037523">
    <property type="entry name" value="VOC_core"/>
</dbReference>
<dbReference type="EMBL" id="CP043661">
    <property type="protein sequence ID" value="QNE16990.1"/>
    <property type="molecule type" value="Genomic_DNA"/>
</dbReference>
<dbReference type="KEGG" id="kqi:F1D05_02540"/>
<dbReference type="InterPro" id="IPR029068">
    <property type="entry name" value="Glyas_Bleomycin-R_OHBP_Dase"/>
</dbReference>
<name>A0A7G6WSM5_9ACTN</name>
<reference evidence="3" key="1">
    <citation type="submission" date="2019-09" db="EMBL/GenBank/DDBJ databases">
        <title>Antimicrobial potential of Antarctic Bacteria.</title>
        <authorList>
            <person name="Benaud N."/>
            <person name="Edwards R.J."/>
            <person name="Ferrari B.C."/>
        </authorList>
    </citation>
    <scope>NUCLEOTIDE SEQUENCE [LARGE SCALE GENOMIC DNA]</scope>
    <source>
        <strain evidence="3">SPB151</strain>
    </source>
</reference>
<dbReference type="PROSITE" id="PS51819">
    <property type="entry name" value="VOC"/>
    <property type="match status" value="1"/>
</dbReference>
<dbReference type="InterPro" id="IPR004360">
    <property type="entry name" value="Glyas_Fos-R_dOase_dom"/>
</dbReference>
<proteinExistence type="predicted"/>
<dbReference type="Proteomes" id="UP000515563">
    <property type="component" value="Chromosome"/>
</dbReference>
<accession>A0A7G6WSM5</accession>
<dbReference type="SUPFAM" id="SSF54593">
    <property type="entry name" value="Glyoxalase/Bleomycin resistance protein/Dihydroxybiphenyl dioxygenase"/>
    <property type="match status" value="1"/>
</dbReference>
<dbReference type="PANTHER" id="PTHR34109">
    <property type="entry name" value="BNAUNNG04460D PROTEIN-RELATED"/>
    <property type="match status" value="1"/>
</dbReference>
<dbReference type="AlphaFoldDB" id="A0A7G6WSM5"/>
<organism evidence="2 3">
    <name type="scientific">Kribbella qitaiheensis</name>
    <dbReference type="NCBI Taxonomy" id="1544730"/>
    <lineage>
        <taxon>Bacteria</taxon>
        <taxon>Bacillati</taxon>
        <taxon>Actinomycetota</taxon>
        <taxon>Actinomycetes</taxon>
        <taxon>Propionibacteriales</taxon>
        <taxon>Kribbellaceae</taxon>
        <taxon>Kribbella</taxon>
    </lineage>
</organism>
<evidence type="ECO:0000259" key="1">
    <source>
        <dbReference type="PROSITE" id="PS51819"/>
    </source>
</evidence>
<sequence>MIVDTVFPIVVSSDLPRLLQFYTEVLGGEQVYQFPPEGTPAYVSLRFGQAALGLGHDPAYRQAPGTPAISLWLYVDDCAAAVDEIRKAGGTITQEPVDQPWGEREARVQDPDGNILIIGQHATA</sequence>
<evidence type="ECO:0000313" key="3">
    <source>
        <dbReference type="Proteomes" id="UP000515563"/>
    </source>
</evidence>
<evidence type="ECO:0000313" key="2">
    <source>
        <dbReference type="EMBL" id="QNE16990.1"/>
    </source>
</evidence>
<dbReference type="RefSeq" id="WP_185445823.1">
    <property type="nucleotide sequence ID" value="NZ_CP043661.1"/>
</dbReference>
<gene>
    <name evidence="2" type="ORF">F1D05_02540</name>
</gene>
<keyword evidence="3" id="KW-1185">Reference proteome</keyword>
<dbReference type="Gene3D" id="3.10.180.10">
    <property type="entry name" value="2,3-Dihydroxybiphenyl 1,2-Dioxygenase, domain 1"/>
    <property type="match status" value="1"/>
</dbReference>
<dbReference type="Pfam" id="PF00903">
    <property type="entry name" value="Glyoxalase"/>
    <property type="match status" value="1"/>
</dbReference>
<feature type="domain" description="VOC" evidence="1">
    <location>
        <begin position="2"/>
        <end position="121"/>
    </location>
</feature>